<feature type="domain" description="SH3b" evidence="6">
    <location>
        <begin position="102"/>
        <end position="165"/>
    </location>
</feature>
<keyword evidence="4" id="KW-0788">Thiol protease</keyword>
<comment type="similarity">
    <text evidence="1">Belongs to the peptidase C40 family.</text>
</comment>
<evidence type="ECO:0000256" key="2">
    <source>
        <dbReference type="ARBA" id="ARBA00022670"/>
    </source>
</evidence>
<dbReference type="Gene3D" id="2.30.30.40">
    <property type="entry name" value="SH3 Domains"/>
    <property type="match status" value="2"/>
</dbReference>
<proteinExistence type="inferred from homology"/>
<dbReference type="Proteomes" id="UP001207918">
    <property type="component" value="Unassembled WGS sequence"/>
</dbReference>
<dbReference type="InterPro" id="IPR000064">
    <property type="entry name" value="NLP_P60_dom"/>
</dbReference>
<evidence type="ECO:0000259" key="7">
    <source>
        <dbReference type="PROSITE" id="PS51935"/>
    </source>
</evidence>
<dbReference type="PROSITE" id="PS51781">
    <property type="entry name" value="SH3B"/>
    <property type="match status" value="1"/>
</dbReference>
<evidence type="ECO:0000256" key="3">
    <source>
        <dbReference type="ARBA" id="ARBA00022801"/>
    </source>
</evidence>
<dbReference type="Gene3D" id="3.90.1720.10">
    <property type="entry name" value="endopeptidase domain like (from Nostoc punctiforme)"/>
    <property type="match status" value="1"/>
</dbReference>
<feature type="domain" description="NlpC/P60" evidence="7">
    <location>
        <begin position="245"/>
        <end position="379"/>
    </location>
</feature>
<keyword evidence="5" id="KW-0732">Signal</keyword>
<dbReference type="PROSITE" id="PS51935">
    <property type="entry name" value="NLPC_P60"/>
    <property type="match status" value="1"/>
</dbReference>
<evidence type="ECO:0000313" key="8">
    <source>
        <dbReference type="EMBL" id="MCW9708547.1"/>
    </source>
</evidence>
<evidence type="ECO:0000256" key="1">
    <source>
        <dbReference type="ARBA" id="ARBA00007074"/>
    </source>
</evidence>
<dbReference type="InterPro" id="IPR051202">
    <property type="entry name" value="Peptidase_C40"/>
</dbReference>
<dbReference type="EMBL" id="JAGGJA010000014">
    <property type="protein sequence ID" value="MCW9708547.1"/>
    <property type="molecule type" value="Genomic_DNA"/>
</dbReference>
<accession>A0ABT3PRQ1</accession>
<feature type="signal peptide" evidence="5">
    <location>
        <begin position="1"/>
        <end position="23"/>
    </location>
</feature>
<feature type="chain" id="PRO_5045603403" evidence="5">
    <location>
        <begin position="24"/>
        <end position="399"/>
    </location>
</feature>
<gene>
    <name evidence="8" type="ORF">J6I44_16920</name>
</gene>
<evidence type="ECO:0000256" key="5">
    <source>
        <dbReference type="SAM" id="SignalP"/>
    </source>
</evidence>
<name>A0ABT3PRQ1_9BACT</name>
<protein>
    <submittedName>
        <fullName evidence="8">C40 family peptidase</fullName>
    </submittedName>
</protein>
<dbReference type="PANTHER" id="PTHR47053">
    <property type="entry name" value="MUREIN DD-ENDOPEPTIDASE MEPH-RELATED"/>
    <property type="match status" value="1"/>
</dbReference>
<evidence type="ECO:0000259" key="6">
    <source>
        <dbReference type="PROSITE" id="PS51781"/>
    </source>
</evidence>
<comment type="caution">
    <text evidence="8">The sequence shown here is derived from an EMBL/GenBank/DDBJ whole genome shotgun (WGS) entry which is preliminary data.</text>
</comment>
<dbReference type="Pfam" id="PF00877">
    <property type="entry name" value="NLPC_P60"/>
    <property type="match status" value="1"/>
</dbReference>
<dbReference type="RefSeq" id="WP_265767332.1">
    <property type="nucleotide sequence ID" value="NZ_JAGGJA010000014.1"/>
</dbReference>
<keyword evidence="9" id="KW-1185">Reference proteome</keyword>
<dbReference type="PANTHER" id="PTHR47053:SF1">
    <property type="entry name" value="MUREIN DD-ENDOPEPTIDASE MEPH-RELATED"/>
    <property type="match status" value="1"/>
</dbReference>
<evidence type="ECO:0000256" key="4">
    <source>
        <dbReference type="ARBA" id="ARBA00022807"/>
    </source>
</evidence>
<keyword evidence="3" id="KW-0378">Hydrolase</keyword>
<dbReference type="PROSITE" id="PS51257">
    <property type="entry name" value="PROKAR_LIPOPROTEIN"/>
    <property type="match status" value="1"/>
</dbReference>
<dbReference type="Pfam" id="PF08239">
    <property type="entry name" value="SH3_3"/>
    <property type="match status" value="1"/>
</dbReference>
<dbReference type="InterPro" id="IPR038765">
    <property type="entry name" value="Papain-like_cys_pep_sf"/>
</dbReference>
<organism evidence="8 9">
    <name type="scientific">Fodinibius salsisoli</name>
    <dbReference type="NCBI Taxonomy" id="2820877"/>
    <lineage>
        <taxon>Bacteria</taxon>
        <taxon>Pseudomonadati</taxon>
        <taxon>Balneolota</taxon>
        <taxon>Balneolia</taxon>
        <taxon>Balneolales</taxon>
        <taxon>Balneolaceae</taxon>
        <taxon>Fodinibius</taxon>
    </lineage>
</organism>
<dbReference type="SUPFAM" id="SSF54001">
    <property type="entry name" value="Cysteine proteinases"/>
    <property type="match status" value="1"/>
</dbReference>
<evidence type="ECO:0000313" key="9">
    <source>
        <dbReference type="Proteomes" id="UP001207918"/>
    </source>
</evidence>
<keyword evidence="2" id="KW-0645">Protease</keyword>
<reference evidence="8 9" key="1">
    <citation type="submission" date="2021-03" db="EMBL/GenBank/DDBJ databases">
        <title>Aliifodinibius sp. nov., a new bacterium isolated from saline soil.</title>
        <authorList>
            <person name="Galisteo C."/>
            <person name="De La Haba R."/>
            <person name="Sanchez-Porro C."/>
            <person name="Ventosa A."/>
        </authorList>
    </citation>
    <scope>NUCLEOTIDE SEQUENCE [LARGE SCALE GENOMIC DNA]</scope>
    <source>
        <strain evidence="8 9">1BSP15-2V2</strain>
    </source>
</reference>
<sequence>MYQKTLAVKVVLVAILLTGCSSSSDSTSEIASVIEATQQYFVPDSRVSRFEVEVKSTSGSLILSGETTLAKAKQALLDSLSDRGISVVDSIELLPSKQLEAETFGLVNNSVANIRSSPSHPAQLVTQATLGMPLKVFKKEGGWYLIQTPDDYLGWVDSGGLRRITESGYNDWAGAPKLIYQQTYGFAYQEPSASSEKVTDLVAGSILKLDNTLGGFYAVTYPDGRKAFVNKAEAKPFDQWQKDLSISKASLVESARAMMGAPYLWGGTSTKGIDCSGFTKTIYFMNGRIIPRDASQQVHAGTLVDDQKKFDNLQVGDLLFFGKEATDSSDRRVVHVGMWIGDHQFIHSAGRVHISSVDSTADNFDAFNLNRYLEARRYLDNWEGNIIQTSEMYSKLNEG</sequence>
<dbReference type="InterPro" id="IPR003646">
    <property type="entry name" value="SH3-like_bac-type"/>
</dbReference>